<protein>
    <submittedName>
        <fullName evidence="2">Uncharacterized protein</fullName>
    </submittedName>
</protein>
<evidence type="ECO:0000313" key="3">
    <source>
        <dbReference type="Proteomes" id="UP000799429"/>
    </source>
</evidence>
<reference evidence="2" key="1">
    <citation type="journal article" date="2020" name="Stud. Mycol.">
        <title>101 Dothideomycetes genomes: a test case for predicting lifestyles and emergence of pathogens.</title>
        <authorList>
            <person name="Haridas S."/>
            <person name="Albert R."/>
            <person name="Binder M."/>
            <person name="Bloem J."/>
            <person name="Labutti K."/>
            <person name="Salamov A."/>
            <person name="Andreopoulos B."/>
            <person name="Baker S."/>
            <person name="Barry K."/>
            <person name="Bills G."/>
            <person name="Bluhm B."/>
            <person name="Cannon C."/>
            <person name="Castanera R."/>
            <person name="Culley D."/>
            <person name="Daum C."/>
            <person name="Ezra D."/>
            <person name="Gonzalez J."/>
            <person name="Henrissat B."/>
            <person name="Kuo A."/>
            <person name="Liang C."/>
            <person name="Lipzen A."/>
            <person name="Lutzoni F."/>
            <person name="Magnuson J."/>
            <person name="Mondo S."/>
            <person name="Nolan M."/>
            <person name="Ohm R."/>
            <person name="Pangilinan J."/>
            <person name="Park H.-J."/>
            <person name="Ramirez L."/>
            <person name="Alfaro M."/>
            <person name="Sun H."/>
            <person name="Tritt A."/>
            <person name="Yoshinaga Y."/>
            <person name="Zwiers L.-H."/>
            <person name="Turgeon B."/>
            <person name="Goodwin S."/>
            <person name="Spatafora J."/>
            <person name="Crous P."/>
            <person name="Grigoriev I."/>
        </authorList>
    </citation>
    <scope>NUCLEOTIDE SEQUENCE</scope>
    <source>
        <strain evidence="2">CBS 101060</strain>
    </source>
</reference>
<accession>A0A9P4SDG0</accession>
<keyword evidence="3" id="KW-1185">Reference proteome</keyword>
<feature type="transmembrane region" description="Helical" evidence="1">
    <location>
        <begin position="91"/>
        <end position="108"/>
    </location>
</feature>
<evidence type="ECO:0000313" key="2">
    <source>
        <dbReference type="EMBL" id="KAF2840653.1"/>
    </source>
</evidence>
<keyword evidence="1" id="KW-0812">Transmembrane</keyword>
<gene>
    <name evidence="2" type="ORF">M501DRAFT_624747</name>
</gene>
<dbReference type="Proteomes" id="UP000799429">
    <property type="component" value="Unassembled WGS sequence"/>
</dbReference>
<evidence type="ECO:0000256" key="1">
    <source>
        <dbReference type="SAM" id="Phobius"/>
    </source>
</evidence>
<keyword evidence="1" id="KW-1133">Transmembrane helix</keyword>
<organism evidence="2 3">
    <name type="scientific">Patellaria atrata CBS 101060</name>
    <dbReference type="NCBI Taxonomy" id="1346257"/>
    <lineage>
        <taxon>Eukaryota</taxon>
        <taxon>Fungi</taxon>
        <taxon>Dikarya</taxon>
        <taxon>Ascomycota</taxon>
        <taxon>Pezizomycotina</taxon>
        <taxon>Dothideomycetes</taxon>
        <taxon>Dothideomycetes incertae sedis</taxon>
        <taxon>Patellariales</taxon>
        <taxon>Patellariaceae</taxon>
        <taxon>Patellaria</taxon>
    </lineage>
</organism>
<comment type="caution">
    <text evidence="2">The sequence shown here is derived from an EMBL/GenBank/DDBJ whole genome shotgun (WGS) entry which is preliminary data.</text>
</comment>
<sequence>MCLWDDPRAVHKPRCGVQCRAGWLTICLTRGGRKIGRRAGRRSKTRSNCKSGNDKIQMHLTESVSTPVQTVTKSESFRCDGTYQVNQRATVLINVLYAVLILICQYPAS</sequence>
<keyword evidence="1" id="KW-0472">Membrane</keyword>
<dbReference type="AlphaFoldDB" id="A0A9P4SDG0"/>
<name>A0A9P4SDG0_9PEZI</name>
<dbReference type="EMBL" id="MU006092">
    <property type="protein sequence ID" value="KAF2840653.1"/>
    <property type="molecule type" value="Genomic_DNA"/>
</dbReference>
<proteinExistence type="predicted"/>